<evidence type="ECO:0000313" key="2">
    <source>
        <dbReference type="Proteomes" id="UP000005756"/>
    </source>
</evidence>
<accession>A0A7U9C453</accession>
<protein>
    <submittedName>
        <fullName evidence="1">Uncharacterized protein</fullName>
    </submittedName>
</protein>
<gene>
    <name evidence="1" type="ORF">KUC_2804</name>
</gene>
<evidence type="ECO:0000313" key="1">
    <source>
        <dbReference type="EMBL" id="EHJ92846.1"/>
    </source>
</evidence>
<sequence length="47" mass="4916">MPVVIQANTSNCLSVKRAKRSLVEEGLTADGTEEARGAGRRITSGGK</sequence>
<organism evidence="1 2">
    <name type="scientific">Vreelandella boliviensis LC1</name>
    <dbReference type="NCBI Taxonomy" id="1072583"/>
    <lineage>
        <taxon>Bacteria</taxon>
        <taxon>Pseudomonadati</taxon>
        <taxon>Pseudomonadota</taxon>
        <taxon>Gammaproteobacteria</taxon>
        <taxon>Oceanospirillales</taxon>
        <taxon>Halomonadaceae</taxon>
        <taxon>Vreelandella</taxon>
    </lineage>
</organism>
<reference evidence="1 2" key="1">
    <citation type="submission" date="2011-10" db="EMBL/GenBank/DDBJ databases">
        <authorList>
            <person name="Quillaguamn J."/>
            <person name="Guzmn D."/>
            <person name="Balderrama-Subieta A."/>
            <person name="Cardona-Ortuo C."/>
            <person name="Guevara-Martnez M."/>
            <person name="Callisaya-Quispe N."/>
        </authorList>
    </citation>
    <scope>NUCLEOTIDE SEQUENCE [LARGE SCALE GENOMIC DNA]</scope>
    <source>
        <strain evidence="1 2">LC1</strain>
    </source>
</reference>
<dbReference type="AlphaFoldDB" id="A0A7U9C453"/>
<dbReference type="Proteomes" id="UP000005756">
    <property type="component" value="Unassembled WGS sequence"/>
</dbReference>
<name>A0A7U9C453_9GAMM</name>
<proteinExistence type="predicted"/>
<dbReference type="EMBL" id="JH393258">
    <property type="protein sequence ID" value="EHJ92846.1"/>
    <property type="molecule type" value="Genomic_DNA"/>
</dbReference>